<name>A0A1F4X990_UNCKA</name>
<dbReference type="PANTHER" id="PTHR13767">
    <property type="entry name" value="TRNA-PSEUDOURIDINE SYNTHASE"/>
    <property type="match status" value="1"/>
</dbReference>
<dbReference type="EC" id="5.4.99.25" evidence="3"/>
<evidence type="ECO:0000313" key="7">
    <source>
        <dbReference type="EMBL" id="OGC78209.1"/>
    </source>
</evidence>
<dbReference type="AlphaFoldDB" id="A0A1F4X990"/>
<evidence type="ECO:0000256" key="1">
    <source>
        <dbReference type="ARBA" id="ARBA00000385"/>
    </source>
</evidence>
<keyword evidence="4" id="KW-0819">tRNA processing</keyword>
<protein>
    <recommendedName>
        <fullName evidence="3">tRNA pseudouridine(55) synthase</fullName>
        <ecNumber evidence="3">5.4.99.25</ecNumber>
    </recommendedName>
</protein>
<dbReference type="Gene3D" id="3.30.2350.10">
    <property type="entry name" value="Pseudouridine synthase"/>
    <property type="match status" value="1"/>
</dbReference>
<organism evidence="7 8">
    <name type="scientific">candidate division WWE3 bacterium RIFOXYD1_FULL_39_9</name>
    <dbReference type="NCBI Taxonomy" id="1802649"/>
    <lineage>
        <taxon>Bacteria</taxon>
        <taxon>Katanobacteria</taxon>
    </lineage>
</organism>
<dbReference type="InterPro" id="IPR002501">
    <property type="entry name" value="PsdUridine_synth_N"/>
</dbReference>
<evidence type="ECO:0000256" key="5">
    <source>
        <dbReference type="ARBA" id="ARBA00023235"/>
    </source>
</evidence>
<dbReference type="PANTHER" id="PTHR13767:SF2">
    <property type="entry name" value="PSEUDOURIDYLATE SYNTHASE TRUB1"/>
    <property type="match status" value="1"/>
</dbReference>
<evidence type="ECO:0000259" key="6">
    <source>
        <dbReference type="Pfam" id="PF01509"/>
    </source>
</evidence>
<gene>
    <name evidence="7" type="ORF">A2619_02600</name>
</gene>
<proteinExistence type="inferred from homology"/>
<evidence type="ECO:0000256" key="2">
    <source>
        <dbReference type="ARBA" id="ARBA00005642"/>
    </source>
</evidence>
<dbReference type="GO" id="GO:0006400">
    <property type="term" value="P:tRNA modification"/>
    <property type="evidence" value="ECO:0007669"/>
    <property type="project" value="TreeGrafter"/>
</dbReference>
<comment type="caution">
    <text evidence="7">The sequence shown here is derived from an EMBL/GenBank/DDBJ whole genome shotgun (WGS) entry which is preliminary data.</text>
</comment>
<dbReference type="SUPFAM" id="SSF55120">
    <property type="entry name" value="Pseudouridine synthase"/>
    <property type="match status" value="1"/>
</dbReference>
<accession>A0A1F4X990</accession>
<dbReference type="Pfam" id="PF01509">
    <property type="entry name" value="TruB_N"/>
    <property type="match status" value="1"/>
</dbReference>
<dbReference type="InterPro" id="IPR020103">
    <property type="entry name" value="PsdUridine_synth_cat_dom_sf"/>
</dbReference>
<dbReference type="Proteomes" id="UP000176815">
    <property type="component" value="Unassembled WGS sequence"/>
</dbReference>
<dbReference type="InterPro" id="IPR014780">
    <property type="entry name" value="tRNA_psdUridine_synth_TruB"/>
</dbReference>
<evidence type="ECO:0000256" key="3">
    <source>
        <dbReference type="ARBA" id="ARBA00012787"/>
    </source>
</evidence>
<keyword evidence="5" id="KW-0413">Isomerase</keyword>
<dbReference type="GO" id="GO:0003723">
    <property type="term" value="F:RNA binding"/>
    <property type="evidence" value="ECO:0007669"/>
    <property type="project" value="InterPro"/>
</dbReference>
<evidence type="ECO:0000256" key="4">
    <source>
        <dbReference type="ARBA" id="ARBA00022694"/>
    </source>
</evidence>
<comment type="catalytic activity">
    <reaction evidence="1">
        <text>uridine(55) in tRNA = pseudouridine(55) in tRNA</text>
        <dbReference type="Rhea" id="RHEA:42532"/>
        <dbReference type="Rhea" id="RHEA-COMP:10101"/>
        <dbReference type="Rhea" id="RHEA-COMP:10102"/>
        <dbReference type="ChEBI" id="CHEBI:65314"/>
        <dbReference type="ChEBI" id="CHEBI:65315"/>
        <dbReference type="EC" id="5.4.99.25"/>
    </reaction>
</comment>
<comment type="similarity">
    <text evidence="2">Belongs to the pseudouridine synthase TruB family. Type 1 subfamily.</text>
</comment>
<sequence length="277" mass="31404">MIKAKNPQNQILPIWQPVGYSTYQITSAVAQKYGMKATHTGVLDPLAEGVILVLLGSERFNKSKFTDFHKEYEFEISLGIATDSYDGMGLITEYNNGSEKLTLGDLQLVVKGFVGDYTQKVPLYSARKVNSKKLFLYPKEKLTIPELPEKSGKIYKIECSDLGNSKLYSLVDEIIAKIEQVKKGEYRQKEIIQNWKEFKSKNTNWDVQTAAFCAELSRGLYVRSLSQDIVKKLGKIGFVSKLVRTGNGEYTKENSCTLNELFGENFDHEMLLSKFTM</sequence>
<dbReference type="GO" id="GO:0160148">
    <property type="term" value="F:tRNA pseudouridine(55) synthase activity"/>
    <property type="evidence" value="ECO:0007669"/>
    <property type="project" value="UniProtKB-EC"/>
</dbReference>
<reference evidence="7 8" key="1">
    <citation type="journal article" date="2016" name="Nat. Commun.">
        <title>Thousands of microbial genomes shed light on interconnected biogeochemical processes in an aquifer system.</title>
        <authorList>
            <person name="Anantharaman K."/>
            <person name="Brown C.T."/>
            <person name="Hug L.A."/>
            <person name="Sharon I."/>
            <person name="Castelle C.J."/>
            <person name="Probst A.J."/>
            <person name="Thomas B.C."/>
            <person name="Singh A."/>
            <person name="Wilkins M.J."/>
            <person name="Karaoz U."/>
            <person name="Brodie E.L."/>
            <person name="Williams K.H."/>
            <person name="Hubbard S.S."/>
            <person name="Banfield J.F."/>
        </authorList>
    </citation>
    <scope>NUCLEOTIDE SEQUENCE [LARGE SCALE GENOMIC DNA]</scope>
</reference>
<feature type="domain" description="Pseudouridine synthase II N-terminal" evidence="6">
    <location>
        <begin position="36"/>
        <end position="165"/>
    </location>
</feature>
<evidence type="ECO:0000313" key="8">
    <source>
        <dbReference type="Proteomes" id="UP000176815"/>
    </source>
</evidence>
<dbReference type="EMBL" id="MEWG01000005">
    <property type="protein sequence ID" value="OGC78209.1"/>
    <property type="molecule type" value="Genomic_DNA"/>
</dbReference>
<dbReference type="GO" id="GO:1990481">
    <property type="term" value="P:mRNA pseudouridine synthesis"/>
    <property type="evidence" value="ECO:0007669"/>
    <property type="project" value="TreeGrafter"/>
</dbReference>